<proteinExistence type="predicted"/>
<dbReference type="Proteomes" id="UP001151071">
    <property type="component" value="Unassembled WGS sequence"/>
</dbReference>
<name>A0A9X3TSN6_9BACL</name>
<feature type="non-terminal residue" evidence="2">
    <location>
        <position position="60"/>
    </location>
</feature>
<evidence type="ECO:0000313" key="3">
    <source>
        <dbReference type="Proteomes" id="UP001151071"/>
    </source>
</evidence>
<accession>A0A9X3TSN6</accession>
<dbReference type="InterPro" id="IPR028912">
    <property type="entry name" value="Tox-MPTase4_dom"/>
</dbReference>
<dbReference type="AlphaFoldDB" id="A0A9X3TSN6"/>
<feature type="domain" description="Tox-MPTase4" evidence="1">
    <location>
        <begin position="2"/>
        <end position="32"/>
    </location>
</feature>
<keyword evidence="3" id="KW-1185">Reference proteome</keyword>
<sequence>MKLGRLVEREEYVYEQSMNNRHLFDEASIIQSFIAVNADFILTHHRRFRIDPPGDFLLVR</sequence>
<comment type="caution">
    <text evidence="2">The sequence shown here is derived from an EMBL/GenBank/DDBJ whole genome shotgun (WGS) entry which is preliminary data.</text>
</comment>
<dbReference type="RefSeq" id="WP_271140652.1">
    <property type="nucleotide sequence ID" value="NZ_JAPYYP010000028.1"/>
</dbReference>
<gene>
    <name evidence="2" type="ORF">O3V59_17805</name>
</gene>
<dbReference type="EMBL" id="JAPYYP010000028">
    <property type="protein sequence ID" value="MDA5110227.1"/>
    <property type="molecule type" value="Genomic_DNA"/>
</dbReference>
<evidence type="ECO:0000313" key="2">
    <source>
        <dbReference type="EMBL" id="MDA5110227.1"/>
    </source>
</evidence>
<dbReference type="Pfam" id="PF15640">
    <property type="entry name" value="Tox-MPTase4"/>
    <property type="match status" value="1"/>
</dbReference>
<reference evidence="2" key="1">
    <citation type="submission" date="2022-12" db="EMBL/GenBank/DDBJ databases">
        <title>Draft genome sequence of the thermophilic strain Brevibacillus thermoruber HT42, isolated from Los Humeros, Puebla, Mexico, with biotechnological potential.</title>
        <authorList>
            <person name="Lara Sanchez J."/>
            <person name="Solis Palacios R."/>
            <person name="Bustos Baena A.S."/>
            <person name="Ruz Baez A.E."/>
            <person name="Espinosa Luna G."/>
            <person name="Oliart Ros R.M."/>
        </authorList>
    </citation>
    <scope>NUCLEOTIDE SEQUENCE</scope>
    <source>
        <strain evidence="2">HT42</strain>
    </source>
</reference>
<evidence type="ECO:0000259" key="1">
    <source>
        <dbReference type="Pfam" id="PF15640"/>
    </source>
</evidence>
<protein>
    <recommendedName>
        <fullName evidence="1">Tox-MPTase4 domain-containing protein</fullName>
    </recommendedName>
</protein>
<organism evidence="2 3">
    <name type="scientific">Brevibacillus thermoruber</name>
    <dbReference type="NCBI Taxonomy" id="33942"/>
    <lineage>
        <taxon>Bacteria</taxon>
        <taxon>Bacillati</taxon>
        <taxon>Bacillota</taxon>
        <taxon>Bacilli</taxon>
        <taxon>Bacillales</taxon>
        <taxon>Paenibacillaceae</taxon>
        <taxon>Brevibacillus</taxon>
    </lineage>
</organism>